<name>A0A2K1JY07_PHYPA</name>
<dbReference type="Gramene" id="Pp3c10_6970V3.3">
    <property type="protein sequence ID" value="Pp3c10_6970V3.3"/>
    <property type="gene ID" value="Pp3c10_6970"/>
</dbReference>
<dbReference type="Gramene" id="Pp3c10_6970V3.6">
    <property type="protein sequence ID" value="Pp3c10_6970V3.6"/>
    <property type="gene ID" value="Pp3c10_6970"/>
</dbReference>
<keyword evidence="3" id="KW-0547">Nucleotide-binding</keyword>
<gene>
    <name evidence="10" type="primary">LOC112287650</name>
    <name evidence="9" type="ORF">PHYPA_013531</name>
</gene>
<dbReference type="PaxDb" id="3218-PP1S293_7V6.1"/>
<evidence type="ECO:0000256" key="2">
    <source>
        <dbReference type="ARBA" id="ARBA00022679"/>
    </source>
</evidence>
<dbReference type="Gramene" id="Pp3c10_6970V3.4">
    <property type="protein sequence ID" value="Pp3c10_6970V3.4"/>
    <property type="gene ID" value="Pp3c10_6970"/>
</dbReference>
<keyword evidence="5" id="KW-0067">ATP-binding</keyword>
<dbReference type="GO" id="GO:0046512">
    <property type="term" value="P:sphingosine biosynthetic process"/>
    <property type="evidence" value="ECO:0000318"/>
    <property type="project" value="GO_Central"/>
</dbReference>
<dbReference type="EnsemblPlants" id="Pp3c10_6970V3.4">
    <property type="protein sequence ID" value="Pp3c10_6970V3.4"/>
    <property type="gene ID" value="Pp3c10_6970"/>
</dbReference>
<dbReference type="PANTHER" id="PTHR12358">
    <property type="entry name" value="SPHINGOSINE KINASE"/>
    <property type="match status" value="1"/>
</dbReference>
<dbReference type="EnsemblPlants" id="Pp3c10_6970V3.6">
    <property type="protein sequence ID" value="Pp3c10_6970V3.6"/>
    <property type="gene ID" value="Pp3c10_6970"/>
</dbReference>
<dbReference type="SUPFAM" id="SSF111331">
    <property type="entry name" value="NAD kinase/diacylglycerol kinase-like"/>
    <property type="match status" value="1"/>
</dbReference>
<dbReference type="EnsemblPlants" id="Pp3c10_6970V3.2">
    <property type="protein sequence ID" value="Pp3c10_6970V3.2"/>
    <property type="gene ID" value="Pp3c10_6970"/>
</dbReference>
<keyword evidence="6" id="KW-0472">Membrane</keyword>
<reference evidence="10" key="3">
    <citation type="submission" date="2020-12" db="UniProtKB">
        <authorList>
            <consortium name="EnsemblPlants"/>
        </authorList>
    </citation>
    <scope>IDENTIFICATION</scope>
</reference>
<dbReference type="STRING" id="3218.A0A2K1JY07"/>
<dbReference type="EnsemblPlants" id="Pp3c10_6970V3.5">
    <property type="protein sequence ID" value="Pp3c10_6970V3.5"/>
    <property type="gene ID" value="Pp3c10_6970"/>
</dbReference>
<protein>
    <recommendedName>
        <fullName evidence="7">sphingosine kinase</fullName>
        <ecNumber evidence="7">2.7.1.91</ecNumber>
    </recommendedName>
</protein>
<keyword evidence="2" id="KW-0808">Transferase</keyword>
<dbReference type="Pfam" id="PF19279">
    <property type="entry name" value="YegS_C"/>
    <property type="match status" value="1"/>
</dbReference>
<dbReference type="Pfam" id="PF00781">
    <property type="entry name" value="DAGK_cat"/>
    <property type="match status" value="1"/>
</dbReference>
<sequence>MEEIFNEEVVLDGKRVVATLLASGLLQWRGDRNGQLFLSNDLIGISNFGSNIRLHTFKLTGSSTICGKGVPGRKRKDMVMEFSNEATLKLCCDSIQRILNESGRPKRLLVIVNPFGGQKGARRVYASVVEPLFKAAGITYTMRETQFQRHAQEMAKSFDLSQFDGVVCVSGDGVLVEVLNGLLERSDWERAIKIPLGIIPAGTSNGMAKSLLNHVGEPCDPSSATFLVIRGQKQRLDVATAKQGNVKFHSILMMAWGLVADVDFESESLRWMGALRIVVYSLMRIINLRKYVGRIYYIPAPGYEGTGTLFAGELEEATLLNVGEADSDRSWRKNGYSGPLHTNSAQWRDMEGPFINVWLNNVPFVGETVNAAPHAKFSDGYLDLIIMKDCPKWALLSILLKIQTGEHIKSKYVEYIKVKAFRLDPAGRYGSDVQGGYIDLDGEVIARGRDTVGDRSSDPMIYGTPVEFSVQQGLATIFCPP</sequence>
<dbReference type="InterPro" id="IPR016064">
    <property type="entry name" value="NAD/diacylglycerol_kinase_sf"/>
</dbReference>
<dbReference type="EC" id="2.7.1.91" evidence="7"/>
<evidence type="ECO:0000313" key="10">
    <source>
        <dbReference type="EnsemblPlants" id="Pp3c10_6970V3.1"/>
    </source>
</evidence>
<dbReference type="PROSITE" id="PS50146">
    <property type="entry name" value="DAGK"/>
    <property type="match status" value="1"/>
</dbReference>
<dbReference type="PANTHER" id="PTHR12358:SF31">
    <property type="entry name" value="ACYLGLYCEROL KINASE, MITOCHONDRIAL"/>
    <property type="match status" value="1"/>
</dbReference>
<dbReference type="OrthoDB" id="3853857at2759"/>
<dbReference type="GO" id="GO:0005524">
    <property type="term" value="F:ATP binding"/>
    <property type="evidence" value="ECO:0007669"/>
    <property type="project" value="UniProtKB-KW"/>
</dbReference>
<dbReference type="Gramene" id="Pp3c10_6970V3.1">
    <property type="protein sequence ID" value="Pp3c10_6970V3.1"/>
    <property type="gene ID" value="Pp3c10_6970"/>
</dbReference>
<evidence type="ECO:0000313" key="9">
    <source>
        <dbReference type="EMBL" id="PNR46412.1"/>
    </source>
</evidence>
<comment type="subcellular location">
    <subcellularLocation>
        <location evidence="1">Vacuole membrane</location>
        <topology evidence="1">Peripheral membrane protein</topology>
    </subcellularLocation>
</comment>
<dbReference type="Gramene" id="Pp3c10_6970V3.2">
    <property type="protein sequence ID" value="Pp3c10_6970V3.2"/>
    <property type="gene ID" value="Pp3c10_6970"/>
</dbReference>
<dbReference type="Gene3D" id="2.60.200.40">
    <property type="match status" value="1"/>
</dbReference>
<evidence type="ECO:0000256" key="6">
    <source>
        <dbReference type="ARBA" id="ARBA00023136"/>
    </source>
</evidence>
<feature type="domain" description="DAGKc" evidence="8">
    <location>
        <begin position="103"/>
        <end position="245"/>
    </location>
</feature>
<evidence type="ECO:0000313" key="11">
    <source>
        <dbReference type="Proteomes" id="UP000006727"/>
    </source>
</evidence>
<dbReference type="OMA" id="TMGNFYA"/>
<evidence type="ECO:0000256" key="4">
    <source>
        <dbReference type="ARBA" id="ARBA00022777"/>
    </source>
</evidence>
<dbReference type="FunFam" id="3.40.50.10330:FF:000005">
    <property type="entry name" value="Sphingosine kinase 2"/>
    <property type="match status" value="1"/>
</dbReference>
<keyword evidence="11" id="KW-1185">Reference proteome</keyword>
<evidence type="ECO:0000256" key="3">
    <source>
        <dbReference type="ARBA" id="ARBA00022741"/>
    </source>
</evidence>
<dbReference type="GO" id="GO:0005774">
    <property type="term" value="C:vacuolar membrane"/>
    <property type="evidence" value="ECO:0007669"/>
    <property type="project" value="UniProtKB-SubCell"/>
</dbReference>
<evidence type="ECO:0000256" key="7">
    <source>
        <dbReference type="ARBA" id="ARBA00044037"/>
    </source>
</evidence>
<dbReference type="InterPro" id="IPR017438">
    <property type="entry name" value="ATP-NAD_kinase_N"/>
</dbReference>
<reference evidence="9 11" key="1">
    <citation type="journal article" date="2008" name="Science">
        <title>The Physcomitrella genome reveals evolutionary insights into the conquest of land by plants.</title>
        <authorList>
            <person name="Rensing S."/>
            <person name="Lang D."/>
            <person name="Zimmer A."/>
            <person name="Terry A."/>
            <person name="Salamov A."/>
            <person name="Shapiro H."/>
            <person name="Nishiyama T."/>
            <person name="Perroud P.-F."/>
            <person name="Lindquist E."/>
            <person name="Kamisugi Y."/>
            <person name="Tanahashi T."/>
            <person name="Sakakibara K."/>
            <person name="Fujita T."/>
            <person name="Oishi K."/>
            <person name="Shin-I T."/>
            <person name="Kuroki Y."/>
            <person name="Toyoda A."/>
            <person name="Suzuki Y."/>
            <person name="Hashimoto A."/>
            <person name="Yamaguchi K."/>
            <person name="Sugano A."/>
            <person name="Kohara Y."/>
            <person name="Fujiyama A."/>
            <person name="Anterola A."/>
            <person name="Aoki S."/>
            <person name="Ashton N."/>
            <person name="Barbazuk W.B."/>
            <person name="Barker E."/>
            <person name="Bennetzen J."/>
            <person name="Bezanilla M."/>
            <person name="Blankenship R."/>
            <person name="Cho S.H."/>
            <person name="Dutcher S."/>
            <person name="Estelle M."/>
            <person name="Fawcett J.A."/>
            <person name="Gundlach H."/>
            <person name="Hanada K."/>
            <person name="Heyl A."/>
            <person name="Hicks K.A."/>
            <person name="Hugh J."/>
            <person name="Lohr M."/>
            <person name="Mayer K."/>
            <person name="Melkozernov A."/>
            <person name="Murata T."/>
            <person name="Nelson D."/>
            <person name="Pils B."/>
            <person name="Prigge M."/>
            <person name="Reiss B."/>
            <person name="Renner T."/>
            <person name="Rombauts S."/>
            <person name="Rushton P."/>
            <person name="Sanderfoot A."/>
            <person name="Schween G."/>
            <person name="Shiu S.-H."/>
            <person name="Stueber K."/>
            <person name="Theodoulou F.L."/>
            <person name="Tu H."/>
            <person name="Van de Peer Y."/>
            <person name="Verrier P.J."/>
            <person name="Waters E."/>
            <person name="Wood A."/>
            <person name="Yang L."/>
            <person name="Cove D."/>
            <person name="Cuming A."/>
            <person name="Hasebe M."/>
            <person name="Lucas S."/>
            <person name="Mishler D.B."/>
            <person name="Reski R."/>
            <person name="Grigoriev I."/>
            <person name="Quatrano R.S."/>
            <person name="Boore J.L."/>
        </authorList>
    </citation>
    <scope>NUCLEOTIDE SEQUENCE [LARGE SCALE GENOMIC DNA]</scope>
    <source>
        <strain evidence="10 11">cv. Gransden 2004</strain>
    </source>
</reference>
<reference evidence="9 11" key="2">
    <citation type="journal article" date="2018" name="Plant J.">
        <title>The Physcomitrella patens chromosome-scale assembly reveals moss genome structure and evolution.</title>
        <authorList>
            <person name="Lang D."/>
            <person name="Ullrich K.K."/>
            <person name="Murat F."/>
            <person name="Fuchs J."/>
            <person name="Jenkins J."/>
            <person name="Haas F.B."/>
            <person name="Piednoel M."/>
            <person name="Gundlach H."/>
            <person name="Van Bel M."/>
            <person name="Meyberg R."/>
            <person name="Vives C."/>
            <person name="Morata J."/>
            <person name="Symeonidi A."/>
            <person name="Hiss M."/>
            <person name="Muchero W."/>
            <person name="Kamisugi Y."/>
            <person name="Saleh O."/>
            <person name="Blanc G."/>
            <person name="Decker E.L."/>
            <person name="van Gessel N."/>
            <person name="Grimwood J."/>
            <person name="Hayes R.D."/>
            <person name="Graham S.W."/>
            <person name="Gunter L.E."/>
            <person name="McDaniel S.F."/>
            <person name="Hoernstein S.N.W."/>
            <person name="Larsson A."/>
            <person name="Li F.W."/>
            <person name="Perroud P.F."/>
            <person name="Phillips J."/>
            <person name="Ranjan P."/>
            <person name="Rokshar D.S."/>
            <person name="Rothfels C.J."/>
            <person name="Schneider L."/>
            <person name="Shu S."/>
            <person name="Stevenson D.W."/>
            <person name="Thummler F."/>
            <person name="Tillich M."/>
            <person name="Villarreal Aguilar J.C."/>
            <person name="Widiez T."/>
            <person name="Wong G.K."/>
            <person name="Wymore A."/>
            <person name="Zhang Y."/>
            <person name="Zimmer A.D."/>
            <person name="Quatrano R.S."/>
            <person name="Mayer K.F.X."/>
            <person name="Goodstein D."/>
            <person name="Casacuberta J.M."/>
            <person name="Vandepoele K."/>
            <person name="Reski R."/>
            <person name="Cuming A.C."/>
            <person name="Tuskan G.A."/>
            <person name="Maumus F."/>
            <person name="Salse J."/>
            <person name="Schmutz J."/>
            <person name="Rensing S.A."/>
        </authorList>
    </citation>
    <scope>NUCLEOTIDE SEQUENCE [LARGE SCALE GENOMIC DNA]</scope>
    <source>
        <strain evidence="10 11">cv. Gransden 2004</strain>
    </source>
</reference>
<accession>A0A2K1JY07</accession>
<dbReference type="InterPro" id="IPR001206">
    <property type="entry name" value="Diacylglycerol_kinase_cat_dom"/>
</dbReference>
<dbReference type="EnsemblPlants" id="Pp3c10_6970V3.3">
    <property type="protein sequence ID" value="Pp3c10_6970V3.3"/>
    <property type="gene ID" value="Pp3c10_6970"/>
</dbReference>
<organism evidence="9">
    <name type="scientific">Physcomitrium patens</name>
    <name type="common">Spreading-leaved earth moss</name>
    <name type="synonym">Physcomitrella patens</name>
    <dbReference type="NCBI Taxonomy" id="3218"/>
    <lineage>
        <taxon>Eukaryota</taxon>
        <taxon>Viridiplantae</taxon>
        <taxon>Streptophyta</taxon>
        <taxon>Embryophyta</taxon>
        <taxon>Bryophyta</taxon>
        <taxon>Bryophytina</taxon>
        <taxon>Bryopsida</taxon>
        <taxon>Funariidae</taxon>
        <taxon>Funariales</taxon>
        <taxon>Funariaceae</taxon>
        <taxon>Physcomitrium</taxon>
    </lineage>
</organism>
<dbReference type="Gramene" id="Pp3c10_6970V3.5">
    <property type="protein sequence ID" value="Pp3c10_6970V3.5"/>
    <property type="gene ID" value="Pp3c10_6970"/>
</dbReference>
<dbReference type="GO" id="GO:0001727">
    <property type="term" value="F:lipid kinase activity"/>
    <property type="evidence" value="ECO:0000318"/>
    <property type="project" value="GO_Central"/>
</dbReference>
<dbReference type="SMART" id="SM00046">
    <property type="entry name" value="DAGKc"/>
    <property type="match status" value="1"/>
</dbReference>
<dbReference type="GO" id="GO:0005737">
    <property type="term" value="C:cytoplasm"/>
    <property type="evidence" value="ECO:0000318"/>
    <property type="project" value="GO_Central"/>
</dbReference>
<keyword evidence="4" id="KW-0418">Kinase</keyword>
<proteinExistence type="predicted"/>
<evidence type="ECO:0000259" key="8">
    <source>
        <dbReference type="PROSITE" id="PS50146"/>
    </source>
</evidence>
<dbReference type="GO" id="GO:0008481">
    <property type="term" value="F:sphingosine kinase activity"/>
    <property type="evidence" value="ECO:0007669"/>
    <property type="project" value="UniProtKB-EC"/>
</dbReference>
<dbReference type="GeneID" id="112287650"/>
<evidence type="ECO:0000256" key="1">
    <source>
        <dbReference type="ARBA" id="ARBA00004148"/>
    </source>
</evidence>
<dbReference type="GO" id="GO:0016020">
    <property type="term" value="C:membrane"/>
    <property type="evidence" value="ECO:0000318"/>
    <property type="project" value="GO_Central"/>
</dbReference>
<dbReference type="Gene3D" id="3.40.50.10330">
    <property type="entry name" value="Probable inorganic polyphosphate/atp-NAD kinase, domain 1"/>
    <property type="match status" value="1"/>
</dbReference>
<dbReference type="InterPro" id="IPR050187">
    <property type="entry name" value="Lipid_Phosphate_FormReg"/>
</dbReference>
<dbReference type="InterPro" id="IPR045540">
    <property type="entry name" value="YegS/DAGK_C"/>
</dbReference>
<dbReference type="Proteomes" id="UP000006727">
    <property type="component" value="Chromosome 10"/>
</dbReference>
<dbReference type="EnsemblPlants" id="Pp3c10_6970V3.1">
    <property type="protein sequence ID" value="Pp3c10_6970V3.1"/>
    <property type="gene ID" value="Pp3c10_6970"/>
</dbReference>
<dbReference type="EMBL" id="ABEU02000010">
    <property type="protein sequence ID" value="PNR46412.1"/>
    <property type="molecule type" value="Genomic_DNA"/>
</dbReference>
<dbReference type="Gramene" id="Pp3c10_6970V3.7">
    <property type="protein sequence ID" value="Pp3c10_6970V3.7"/>
    <property type="gene ID" value="Pp3c10_6970"/>
</dbReference>
<evidence type="ECO:0000256" key="5">
    <source>
        <dbReference type="ARBA" id="ARBA00022840"/>
    </source>
</evidence>
<dbReference type="AlphaFoldDB" id="A0A2K1JY07"/>
<dbReference type="EnsemblPlants" id="Pp3c10_6970V3.7">
    <property type="protein sequence ID" value="Pp3c10_6970V3.7"/>
    <property type="gene ID" value="Pp3c10_6970"/>
</dbReference>
<dbReference type="RefSeq" id="XP_024386645.1">
    <property type="nucleotide sequence ID" value="XM_024530877.2"/>
</dbReference>